<dbReference type="Proteomes" id="UP001500542">
    <property type="component" value="Unassembled WGS sequence"/>
</dbReference>
<name>A0ABN1Q8W7_9ACTN</name>
<accession>A0ABN1Q8W7</accession>
<organism evidence="1 2">
    <name type="scientific">Kribbella koreensis</name>
    <dbReference type="NCBI Taxonomy" id="57909"/>
    <lineage>
        <taxon>Bacteria</taxon>
        <taxon>Bacillati</taxon>
        <taxon>Actinomycetota</taxon>
        <taxon>Actinomycetes</taxon>
        <taxon>Propionibacteriales</taxon>
        <taxon>Kribbellaceae</taxon>
        <taxon>Kribbella</taxon>
    </lineage>
</organism>
<evidence type="ECO:0000313" key="1">
    <source>
        <dbReference type="EMBL" id="GAA0939295.1"/>
    </source>
</evidence>
<keyword evidence="2" id="KW-1185">Reference proteome</keyword>
<gene>
    <name evidence="1" type="ORF">GCM10009554_28930</name>
</gene>
<comment type="caution">
    <text evidence="1">The sequence shown here is derived from an EMBL/GenBank/DDBJ whole genome shotgun (WGS) entry which is preliminary data.</text>
</comment>
<proteinExistence type="predicted"/>
<protein>
    <submittedName>
        <fullName evidence="1">Uncharacterized protein</fullName>
    </submittedName>
</protein>
<dbReference type="EMBL" id="BAAAHK010000007">
    <property type="protein sequence ID" value="GAA0939295.1"/>
    <property type="molecule type" value="Genomic_DNA"/>
</dbReference>
<reference evidence="1 2" key="1">
    <citation type="journal article" date="2019" name="Int. J. Syst. Evol. Microbiol.">
        <title>The Global Catalogue of Microorganisms (GCM) 10K type strain sequencing project: providing services to taxonomists for standard genome sequencing and annotation.</title>
        <authorList>
            <consortium name="The Broad Institute Genomics Platform"/>
            <consortium name="The Broad Institute Genome Sequencing Center for Infectious Disease"/>
            <person name="Wu L."/>
            <person name="Ma J."/>
        </authorList>
    </citation>
    <scope>NUCLEOTIDE SEQUENCE [LARGE SCALE GENOMIC DNA]</scope>
    <source>
        <strain evidence="1 2">JCM 10977</strain>
    </source>
</reference>
<evidence type="ECO:0000313" key="2">
    <source>
        <dbReference type="Proteomes" id="UP001500542"/>
    </source>
</evidence>
<sequence length="53" mass="5689">MHGRTAGPQRAAYGIADPYHQATVGGAAEQAGLDLRHHRTVWLLPTPSARSLK</sequence>